<dbReference type="AlphaFoldDB" id="A0A815MDQ1"/>
<name>A0A815MDQ1_9BILA</name>
<evidence type="ECO:0000256" key="2">
    <source>
        <dbReference type="ARBA" id="ARBA00022801"/>
    </source>
</evidence>
<dbReference type="Pfam" id="PF00079">
    <property type="entry name" value="Serpin"/>
    <property type="match status" value="1"/>
</dbReference>
<dbReference type="InterPro" id="IPR023796">
    <property type="entry name" value="Serpin_dom"/>
</dbReference>
<feature type="domain" description="Serpin" evidence="4">
    <location>
        <begin position="120"/>
        <end position="487"/>
    </location>
</feature>
<dbReference type="SUPFAM" id="SSF56574">
    <property type="entry name" value="Serpins"/>
    <property type="match status" value="1"/>
</dbReference>
<reference evidence="5" key="1">
    <citation type="submission" date="2021-02" db="EMBL/GenBank/DDBJ databases">
        <authorList>
            <person name="Nowell W R."/>
        </authorList>
    </citation>
    <scope>NUCLEOTIDE SEQUENCE</scope>
</reference>
<organism evidence="5 6">
    <name type="scientific">Rotaria sordida</name>
    <dbReference type="NCBI Taxonomy" id="392033"/>
    <lineage>
        <taxon>Eukaryota</taxon>
        <taxon>Metazoa</taxon>
        <taxon>Spiralia</taxon>
        <taxon>Gnathifera</taxon>
        <taxon>Rotifera</taxon>
        <taxon>Eurotatoria</taxon>
        <taxon>Bdelloidea</taxon>
        <taxon>Philodinida</taxon>
        <taxon>Philodinidae</taxon>
        <taxon>Rotaria</taxon>
    </lineage>
</organism>
<dbReference type="SMART" id="SM00093">
    <property type="entry name" value="SERPIN"/>
    <property type="match status" value="1"/>
</dbReference>
<evidence type="ECO:0000259" key="4">
    <source>
        <dbReference type="SMART" id="SM00093"/>
    </source>
</evidence>
<comment type="similarity">
    <text evidence="1">Belongs to the 'GDXG' lipolytic enzyme family.</text>
</comment>
<sequence>MQSSPPALTDENRVIETRKQAEVVHAKMNEKLIPTFKGTLQEQKVNVNSTEIPITIYTPVDVNKTKLVIFFHGGGFTVCSRKTHQTIVNVLADATKTIWISVEYRRGPEHKFPIWWEDACEVTRHILENKESYGVESSAKVGLAGDSAGAALSASICHTLKNIDFQILVFGIFDMRRTTPSYKEFVHPMYFLTPEMLDWLTSSAFRDTNDLTDPRASVLLKPSFENLPPCLLIPAELDPLRDDSYAYQKVLDDAGVKTKMVLIKGVIHGYFSVPDLLSIKDMTPETRLIIINSIYFKIKEFSKNLTNKNTNFHEVNGKISKIALMHQREKFAYAENNDLHVQIVHIPYKSENKDVEFVFTMILPNRRVQLDVVEQKLASQPDLMQKLLSHQNTRTEELHLYLPKFKMETTFELSDILQQLEMKDTFSSYKAHFTGSEAAATAVIITYHGPSLPPPQSIEFKADHPFLFFIRESRQNIVLFSGKFISPPINS</sequence>
<dbReference type="InterPro" id="IPR036186">
    <property type="entry name" value="Serpin_sf"/>
</dbReference>
<dbReference type="InterPro" id="IPR013094">
    <property type="entry name" value="AB_hydrolase_3"/>
</dbReference>
<dbReference type="CDD" id="cd00172">
    <property type="entry name" value="serpin"/>
    <property type="match status" value="1"/>
</dbReference>
<proteinExistence type="inferred from homology"/>
<accession>A0A815MDQ1</accession>
<comment type="caution">
    <text evidence="5">The sequence shown here is derived from an EMBL/GenBank/DDBJ whole genome shotgun (WGS) entry which is preliminary data.</text>
</comment>
<evidence type="ECO:0000256" key="1">
    <source>
        <dbReference type="ARBA" id="ARBA00010515"/>
    </source>
</evidence>
<dbReference type="InterPro" id="IPR029058">
    <property type="entry name" value="AB_hydrolase_fold"/>
</dbReference>
<evidence type="ECO:0000256" key="3">
    <source>
        <dbReference type="RuleBase" id="RU000411"/>
    </source>
</evidence>
<dbReference type="PANTHER" id="PTHR48081">
    <property type="entry name" value="AB HYDROLASE SUPERFAMILY PROTEIN C4A8.06C"/>
    <property type="match status" value="1"/>
</dbReference>
<gene>
    <name evidence="5" type="ORF">ZHD862_LOCUS33777</name>
</gene>
<dbReference type="PROSITE" id="PS00284">
    <property type="entry name" value="SERPIN"/>
    <property type="match status" value="1"/>
</dbReference>
<protein>
    <recommendedName>
        <fullName evidence="4">Serpin domain-containing protein</fullName>
    </recommendedName>
</protein>
<dbReference type="Proteomes" id="UP000663864">
    <property type="component" value="Unassembled WGS sequence"/>
</dbReference>
<keyword evidence="2" id="KW-0378">Hydrolase</keyword>
<dbReference type="InterPro" id="IPR023795">
    <property type="entry name" value="Serpin_CS"/>
</dbReference>
<dbReference type="InterPro" id="IPR042185">
    <property type="entry name" value="Serpin_sf_2"/>
</dbReference>
<dbReference type="Gene3D" id="3.40.50.1820">
    <property type="entry name" value="alpha/beta hydrolase"/>
    <property type="match status" value="1"/>
</dbReference>
<comment type="similarity">
    <text evidence="3">Belongs to the serpin family.</text>
</comment>
<dbReference type="InterPro" id="IPR042178">
    <property type="entry name" value="Serpin_sf_1"/>
</dbReference>
<dbReference type="EMBL" id="CAJNOT010004116">
    <property type="protein sequence ID" value="CAF1416790.1"/>
    <property type="molecule type" value="Genomic_DNA"/>
</dbReference>
<dbReference type="InterPro" id="IPR050300">
    <property type="entry name" value="GDXG_lipolytic_enzyme"/>
</dbReference>
<dbReference type="Pfam" id="PF07859">
    <property type="entry name" value="Abhydrolase_3"/>
    <property type="match status" value="1"/>
</dbReference>
<dbReference type="SUPFAM" id="SSF53474">
    <property type="entry name" value="alpha/beta-Hydrolases"/>
    <property type="match status" value="1"/>
</dbReference>
<dbReference type="GO" id="GO:0016787">
    <property type="term" value="F:hydrolase activity"/>
    <property type="evidence" value="ECO:0007669"/>
    <property type="project" value="UniProtKB-KW"/>
</dbReference>
<evidence type="ECO:0000313" key="6">
    <source>
        <dbReference type="Proteomes" id="UP000663864"/>
    </source>
</evidence>
<dbReference type="InterPro" id="IPR002168">
    <property type="entry name" value="Lipase_GDXG_HIS_AS"/>
</dbReference>
<dbReference type="PROSITE" id="PS01173">
    <property type="entry name" value="LIPASE_GDXG_HIS"/>
    <property type="match status" value="1"/>
</dbReference>
<dbReference type="Gene3D" id="3.30.497.10">
    <property type="entry name" value="Antithrombin, subunit I, domain 2"/>
    <property type="match status" value="1"/>
</dbReference>
<evidence type="ECO:0000313" key="5">
    <source>
        <dbReference type="EMBL" id="CAF1416790.1"/>
    </source>
</evidence>
<dbReference type="Gene3D" id="2.30.39.10">
    <property type="entry name" value="Alpha-1-antitrypsin, domain 1"/>
    <property type="match status" value="2"/>
</dbReference>
<dbReference type="PANTHER" id="PTHR48081:SF8">
    <property type="entry name" value="ALPHA_BETA HYDROLASE FOLD-3 DOMAIN-CONTAINING PROTEIN-RELATED"/>
    <property type="match status" value="1"/>
</dbReference>